<keyword evidence="3" id="KW-1185">Reference proteome</keyword>
<name>A0AAV7UHB7_PLEWA</name>
<sequence length="89" mass="10725">MMPGTGVTVRKRRRGRPQRDQCGARELKTRPCQRYRDSHARRDRADELRSKRERPHETRAMLLERILECETVGYSWGLKQDQRVTEERM</sequence>
<evidence type="ECO:0000256" key="1">
    <source>
        <dbReference type="SAM" id="MobiDB-lite"/>
    </source>
</evidence>
<evidence type="ECO:0000313" key="2">
    <source>
        <dbReference type="EMBL" id="KAJ1187374.1"/>
    </source>
</evidence>
<organism evidence="2 3">
    <name type="scientific">Pleurodeles waltl</name>
    <name type="common">Iberian ribbed newt</name>
    <dbReference type="NCBI Taxonomy" id="8319"/>
    <lineage>
        <taxon>Eukaryota</taxon>
        <taxon>Metazoa</taxon>
        <taxon>Chordata</taxon>
        <taxon>Craniata</taxon>
        <taxon>Vertebrata</taxon>
        <taxon>Euteleostomi</taxon>
        <taxon>Amphibia</taxon>
        <taxon>Batrachia</taxon>
        <taxon>Caudata</taxon>
        <taxon>Salamandroidea</taxon>
        <taxon>Salamandridae</taxon>
        <taxon>Pleurodelinae</taxon>
        <taxon>Pleurodeles</taxon>
    </lineage>
</organism>
<comment type="caution">
    <text evidence="2">The sequence shown here is derived from an EMBL/GenBank/DDBJ whole genome shotgun (WGS) entry which is preliminary data.</text>
</comment>
<protein>
    <submittedName>
        <fullName evidence="2">Uncharacterized protein</fullName>
    </submittedName>
</protein>
<evidence type="ECO:0000313" key="3">
    <source>
        <dbReference type="Proteomes" id="UP001066276"/>
    </source>
</evidence>
<gene>
    <name evidence="2" type="ORF">NDU88_004150</name>
</gene>
<dbReference type="AlphaFoldDB" id="A0AAV7UHB7"/>
<dbReference type="EMBL" id="JANPWB010000005">
    <property type="protein sequence ID" value="KAJ1187374.1"/>
    <property type="molecule type" value="Genomic_DNA"/>
</dbReference>
<feature type="region of interest" description="Disordered" evidence="1">
    <location>
        <begin position="1"/>
        <end position="55"/>
    </location>
</feature>
<reference evidence="2" key="1">
    <citation type="journal article" date="2022" name="bioRxiv">
        <title>Sequencing and chromosome-scale assembly of the giantPleurodeles waltlgenome.</title>
        <authorList>
            <person name="Brown T."/>
            <person name="Elewa A."/>
            <person name="Iarovenko S."/>
            <person name="Subramanian E."/>
            <person name="Araus A.J."/>
            <person name="Petzold A."/>
            <person name="Susuki M."/>
            <person name="Suzuki K.-i.T."/>
            <person name="Hayashi T."/>
            <person name="Toyoda A."/>
            <person name="Oliveira C."/>
            <person name="Osipova E."/>
            <person name="Leigh N.D."/>
            <person name="Simon A."/>
            <person name="Yun M.H."/>
        </authorList>
    </citation>
    <scope>NUCLEOTIDE SEQUENCE</scope>
    <source>
        <strain evidence="2">20211129_DDA</strain>
        <tissue evidence="2">Liver</tissue>
    </source>
</reference>
<accession>A0AAV7UHB7</accession>
<proteinExistence type="predicted"/>
<feature type="compositionally biased region" description="Basic and acidic residues" evidence="1">
    <location>
        <begin position="17"/>
        <end position="55"/>
    </location>
</feature>
<dbReference type="Proteomes" id="UP001066276">
    <property type="component" value="Chromosome 3_1"/>
</dbReference>